<gene>
    <name evidence="2" type="ORF">KDW_42380</name>
</gene>
<evidence type="ECO:0000313" key="2">
    <source>
        <dbReference type="EMBL" id="GER90076.1"/>
    </source>
</evidence>
<name>A0A5J4KY61_9CHLR</name>
<evidence type="ECO:0000313" key="3">
    <source>
        <dbReference type="Proteomes" id="UP000326912"/>
    </source>
</evidence>
<accession>A0A5J4KY61</accession>
<dbReference type="EMBL" id="BKZW01000002">
    <property type="protein sequence ID" value="GER90076.1"/>
    <property type="molecule type" value="Genomic_DNA"/>
</dbReference>
<dbReference type="Proteomes" id="UP000326912">
    <property type="component" value="Unassembled WGS sequence"/>
</dbReference>
<keyword evidence="1" id="KW-0812">Transmembrane</keyword>
<keyword evidence="1" id="KW-0472">Membrane</keyword>
<keyword evidence="3" id="KW-1185">Reference proteome</keyword>
<protein>
    <submittedName>
        <fullName evidence="2">Uncharacterized protein</fullName>
    </submittedName>
</protein>
<organism evidence="2 3">
    <name type="scientific">Dictyobacter vulcani</name>
    <dbReference type="NCBI Taxonomy" id="2607529"/>
    <lineage>
        <taxon>Bacteria</taxon>
        <taxon>Bacillati</taxon>
        <taxon>Chloroflexota</taxon>
        <taxon>Ktedonobacteria</taxon>
        <taxon>Ktedonobacterales</taxon>
        <taxon>Dictyobacteraceae</taxon>
        <taxon>Dictyobacter</taxon>
    </lineage>
</organism>
<sequence>MQQARAKAHEKPAYPPGFKPQRLAAGYAYVNTNNQTNFLVRVLYFCAIGWWAGYFWACVGYGLVCSIILMPIGLMMLNRLPAVLTLRKN</sequence>
<feature type="transmembrane region" description="Helical" evidence="1">
    <location>
        <begin position="42"/>
        <end position="69"/>
    </location>
</feature>
<dbReference type="RefSeq" id="WP_151757861.1">
    <property type="nucleotide sequence ID" value="NZ_BKZW01000002.1"/>
</dbReference>
<reference evidence="2 3" key="1">
    <citation type="submission" date="2019-10" db="EMBL/GenBank/DDBJ databases">
        <title>Dictyobacter vulcani sp. nov., within the class Ktedonobacteria, isolated from soil of volcanic Mt. Zao.</title>
        <authorList>
            <person name="Zheng Y."/>
            <person name="Wang C.M."/>
            <person name="Sakai Y."/>
            <person name="Abe K."/>
            <person name="Yokota A."/>
            <person name="Yabe S."/>
        </authorList>
    </citation>
    <scope>NUCLEOTIDE SEQUENCE [LARGE SCALE GENOMIC DNA]</scope>
    <source>
        <strain evidence="2 3">W12</strain>
    </source>
</reference>
<evidence type="ECO:0000256" key="1">
    <source>
        <dbReference type="SAM" id="Phobius"/>
    </source>
</evidence>
<proteinExistence type="predicted"/>
<keyword evidence="1" id="KW-1133">Transmembrane helix</keyword>
<dbReference type="AlphaFoldDB" id="A0A5J4KY61"/>
<comment type="caution">
    <text evidence="2">The sequence shown here is derived from an EMBL/GenBank/DDBJ whole genome shotgun (WGS) entry which is preliminary data.</text>
</comment>